<dbReference type="OrthoDB" id="9766564at2"/>
<dbReference type="GO" id="GO:0019698">
    <property type="term" value="P:D-galacturonate catabolic process"/>
    <property type="evidence" value="ECO:0007669"/>
    <property type="project" value="TreeGrafter"/>
</dbReference>
<dbReference type="Gene3D" id="3.20.20.140">
    <property type="entry name" value="Metal-dependent hydrolases"/>
    <property type="match status" value="1"/>
</dbReference>
<evidence type="ECO:0000313" key="9">
    <source>
        <dbReference type="Proteomes" id="UP000002363"/>
    </source>
</evidence>
<dbReference type="SUPFAM" id="SSF51556">
    <property type="entry name" value="Metallo-dependent hydrolases"/>
    <property type="match status" value="1"/>
</dbReference>
<dbReference type="RefSeq" id="WP_013096788.1">
    <property type="nucleotide sequence ID" value="NC_014121.1"/>
</dbReference>
<dbReference type="EMBL" id="CP001918">
    <property type="protein sequence ID" value="ADF61728.1"/>
    <property type="molecule type" value="Genomic_DNA"/>
</dbReference>
<dbReference type="eggNOG" id="COG1904">
    <property type="taxonomic scope" value="Bacteria"/>
</dbReference>
<dbReference type="Gene3D" id="1.10.2020.10">
    <property type="entry name" value="uronate isomerase, domain 2, chain A"/>
    <property type="match status" value="1"/>
</dbReference>
<dbReference type="HOGENOM" id="CLU_044465_1_0_6"/>
<accession>A0A0H3CMD1</accession>
<dbReference type="EnsemblBacteria" id="ADF61728">
    <property type="protein sequence ID" value="ADF61728"/>
    <property type="gene ID" value="ECL_02180"/>
</dbReference>
<organism evidence="8 9">
    <name type="scientific">Enterobacter cloacae subsp. cloacae (strain ATCC 13047 / DSM 30054 / NBRC 13535 / NCTC 10005 / WDCM 00083 / NCDC 279-56)</name>
    <dbReference type="NCBI Taxonomy" id="716541"/>
    <lineage>
        <taxon>Bacteria</taxon>
        <taxon>Pseudomonadati</taxon>
        <taxon>Pseudomonadota</taxon>
        <taxon>Gammaproteobacteria</taxon>
        <taxon>Enterobacterales</taxon>
        <taxon>Enterobacteriaceae</taxon>
        <taxon>Enterobacter</taxon>
        <taxon>Enterobacter cloacae complex</taxon>
    </lineage>
</organism>
<dbReference type="KEGG" id="enc:ECL_02180"/>
<evidence type="ECO:0000256" key="3">
    <source>
        <dbReference type="ARBA" id="ARBA00008397"/>
    </source>
</evidence>
<keyword evidence="9" id="KW-1185">Reference proteome</keyword>
<dbReference type="PANTHER" id="PTHR30068">
    <property type="entry name" value="URONATE ISOMERASE"/>
    <property type="match status" value="1"/>
</dbReference>
<dbReference type="HAMAP" id="MF_00675">
    <property type="entry name" value="UxaC"/>
    <property type="match status" value="1"/>
</dbReference>
<dbReference type="AlphaFoldDB" id="A0A0H3CMD1"/>
<comment type="similarity">
    <text evidence="3 7">Belongs to the metallo-dependent hydrolases superfamily. Uronate isomerase family.</text>
</comment>
<dbReference type="GO" id="GO:0042840">
    <property type="term" value="P:D-glucuronate catabolic process"/>
    <property type="evidence" value="ECO:0007669"/>
    <property type="project" value="TreeGrafter"/>
</dbReference>
<evidence type="ECO:0000256" key="5">
    <source>
        <dbReference type="ARBA" id="ARBA00020555"/>
    </source>
</evidence>
<evidence type="ECO:0000313" key="8">
    <source>
        <dbReference type="EMBL" id="ADF61728.1"/>
    </source>
</evidence>
<keyword evidence="6 7" id="KW-0413">Isomerase</keyword>
<gene>
    <name evidence="7" type="primary">uxaC</name>
    <name evidence="8" type="ordered locus">ECL_02180</name>
</gene>
<dbReference type="PANTHER" id="PTHR30068:SF4">
    <property type="entry name" value="URONATE ISOMERASE"/>
    <property type="match status" value="1"/>
</dbReference>
<comment type="catalytic activity">
    <reaction evidence="1 7">
        <text>D-glucuronate = D-fructuronate</text>
        <dbReference type="Rhea" id="RHEA:13049"/>
        <dbReference type="ChEBI" id="CHEBI:58720"/>
        <dbReference type="ChEBI" id="CHEBI:59863"/>
        <dbReference type="EC" id="5.3.1.12"/>
    </reaction>
</comment>
<dbReference type="PATRIC" id="fig|716541.4.peg.2372"/>
<dbReference type="EC" id="5.3.1.12" evidence="4 7"/>
<dbReference type="InterPro" id="IPR032466">
    <property type="entry name" value="Metal_Hydrolase"/>
</dbReference>
<comment type="pathway">
    <text evidence="2 7">Carbohydrate metabolism; pentose and glucuronate interconversion.</text>
</comment>
<evidence type="ECO:0000256" key="2">
    <source>
        <dbReference type="ARBA" id="ARBA00004892"/>
    </source>
</evidence>
<dbReference type="Proteomes" id="UP000002363">
    <property type="component" value="Chromosome"/>
</dbReference>
<evidence type="ECO:0000256" key="7">
    <source>
        <dbReference type="HAMAP-Rule" id="MF_00675"/>
    </source>
</evidence>
<name>A0A0H3CMD1_ENTCC</name>
<dbReference type="UniPathway" id="UPA00246"/>
<evidence type="ECO:0000256" key="4">
    <source>
        <dbReference type="ARBA" id="ARBA00012546"/>
    </source>
</evidence>
<protein>
    <recommendedName>
        <fullName evidence="5 7">Uronate isomerase</fullName>
        <ecNumber evidence="4 7">5.3.1.12</ecNumber>
    </recommendedName>
    <alternativeName>
        <fullName evidence="7">Glucuronate isomerase</fullName>
    </alternativeName>
    <alternativeName>
        <fullName evidence="7">Uronic isomerase</fullName>
    </alternativeName>
</protein>
<dbReference type="Pfam" id="PF02614">
    <property type="entry name" value="UxaC"/>
    <property type="match status" value="1"/>
</dbReference>
<reference evidence="8 9" key="1">
    <citation type="journal article" date="2010" name="J. Bacteriol.">
        <title>Complete genome sequence of Enterobacter cloacae subsp. cloacae type strain ATCC 13047.</title>
        <authorList>
            <person name="Ren Y."/>
            <person name="Ren Y."/>
            <person name="Zhou Z."/>
            <person name="Guo X."/>
            <person name="Li Y."/>
            <person name="Feng L."/>
            <person name="Wang L."/>
        </authorList>
    </citation>
    <scope>NUCLEOTIDE SEQUENCE [LARGE SCALE GENOMIC DNA]</scope>
    <source>
        <strain evidence="9">ATCC 13047 / DSM 30054 / NBRC 13535 / NCTC 10005 / WDCM 00083 / NCDC 279-56</strain>
    </source>
</reference>
<dbReference type="InterPro" id="IPR003766">
    <property type="entry name" value="Uronate_isomerase"/>
</dbReference>
<evidence type="ECO:0000256" key="1">
    <source>
        <dbReference type="ARBA" id="ARBA00001165"/>
    </source>
</evidence>
<dbReference type="GO" id="GO:0008880">
    <property type="term" value="F:glucuronate isomerase activity"/>
    <property type="evidence" value="ECO:0007669"/>
    <property type="project" value="UniProtKB-UniRule"/>
</dbReference>
<dbReference type="NCBIfam" id="NF002794">
    <property type="entry name" value="PRK02925.1"/>
    <property type="match status" value="1"/>
</dbReference>
<evidence type="ECO:0000256" key="6">
    <source>
        <dbReference type="ARBA" id="ARBA00023235"/>
    </source>
</evidence>
<proteinExistence type="inferred from homology"/>
<sequence>MSFINDNFMISNARGVALYRDVAKELPIIDYHCHLVAKDIFENKPLENITELWLAGDHYKWRAMRANGIDEKYITGSATAEEKFAAWAETVDASYGNPLYHWTHLELHHYFSCDEPLGSHNWREIMERCNRLLQQPDFTPRELIKRSKVEVICTTDAPLDDLRYHQLLRDDATFNVKVLPTFRPDDVFTPDAHQFADFTDRLAELTGRSIHAFSDFAAALGERIAWFHDMGCRISDHGPVEIHYQAADDRIVESIFVRKRQGEHLNARDSAILDSAIFIMLARYYRQHDWAMQIHFGAIRNNNTRMYRALGINTGFDSLTDQVNLAANINQLLDAMALADALPKTILYNLNPSYNDIVATTIANFQSAELGVKSPMQFGSGWWFNDTRRGMENQLNSLADQGLLMNFVGMLTDSRSLVSYTRHDYFRRILCNMIGGWVERGEVPDNNDILTRMIKNICHDNAKNYFKF</sequence>
<dbReference type="STRING" id="716541.ECL_02180"/>
<comment type="catalytic activity">
    <reaction evidence="7">
        <text>aldehydo-D-galacturonate = keto-D-tagaturonate</text>
        <dbReference type="Rhea" id="RHEA:27702"/>
        <dbReference type="ChEBI" id="CHEBI:12952"/>
        <dbReference type="ChEBI" id="CHEBI:17886"/>
    </reaction>
</comment>